<sequence length="642" mass="70441">MRAVYSFRSTSKAFNMKTQYSPKTVSVSDPTLYLQRGNGIPSASNTAALLLVAVSLTACGGKGAEVEHRQAEQQAEQRHQVASQRQAEMRDAAKVEMARVAAPMQMSSNGAVMGMSIAPMPRDYAAIPLAQNKFEQQVQNGIMVAGEIPVSTFFIDVDTGSYATLRRMLREGRLPEKGTVRVEEMLNYFAYDYPLPAKNAAPFSVTTELAPSPYNDDMMLLRIGLKGYDLPKSQLGASNLVFLLDVSGSMASADKLPLLQTALKLLTAQLSAQDKVSIVVYAGAAGVVLDGVSGNDTQTLTYALEQLSAGGSINGGQGITQAYQLAKKHFIPNGINRVILATDGDFNVGVTDFDDLIALIEKEKDHGIGLTTLGFGLGNYNDQLMEQLADKGNGNYAYIDTLNEARKVLVDELSSTLFTIAKDVKVQVEFNPALVSEYRLIGYENRALAREDFNNYKVDAGEIGAGHTVTALYELRYVEAGNRMNDKLRYGVDAQTGKEKYSRKEIAFLKLRYKLPAQTQSQLLSYPIRLDQSVKQLEQASDDFRFAAAVAGLGQLLNGSHYLHQFDYTKLSLLARSALGDDPFGYRHEFVQLMETAAAIEQSNQLPIKKAFDGSDKPFPPQDKLHGEPMRDKSNPRNERLQ</sequence>
<dbReference type="KEGG" id="sbl:Sbal_1038"/>
<feature type="domain" description="VWFA" evidence="2">
    <location>
        <begin position="239"/>
        <end position="417"/>
    </location>
</feature>
<gene>
    <name evidence="3" type="ordered locus">Sbal_1038</name>
</gene>
<dbReference type="STRING" id="325240.Sbal_1038"/>
<dbReference type="Pfam" id="PF12450">
    <property type="entry name" value="vWF_A"/>
    <property type="match status" value="1"/>
</dbReference>
<dbReference type="SUPFAM" id="SSF53300">
    <property type="entry name" value="vWA-like"/>
    <property type="match status" value="1"/>
</dbReference>
<dbReference type="PANTHER" id="PTHR10579:SF43">
    <property type="entry name" value="ZINC FINGER (C3HC4-TYPE RING FINGER) FAMILY PROTEIN"/>
    <property type="match status" value="1"/>
</dbReference>
<dbReference type="AlphaFoldDB" id="A3D1E9"/>
<dbReference type="Pfam" id="PF12034">
    <property type="entry name" value="YfbK_C"/>
    <property type="match status" value="1"/>
</dbReference>
<dbReference type="EMBL" id="CP000563">
    <property type="protein sequence ID" value="ABN60562.1"/>
    <property type="molecule type" value="Genomic_DNA"/>
</dbReference>
<dbReference type="InterPro" id="IPR021908">
    <property type="entry name" value="YfbK_C"/>
</dbReference>
<dbReference type="InterPro" id="IPR022156">
    <property type="entry name" value="Uncharacterised_YfbK_N"/>
</dbReference>
<dbReference type="InterPro" id="IPR002035">
    <property type="entry name" value="VWF_A"/>
</dbReference>
<dbReference type="SMART" id="SM00327">
    <property type="entry name" value="VWA"/>
    <property type="match status" value="1"/>
</dbReference>
<dbReference type="Gene3D" id="3.40.50.410">
    <property type="entry name" value="von Willebrand factor, type A domain"/>
    <property type="match status" value="1"/>
</dbReference>
<accession>A3D1E9</accession>
<dbReference type="CDD" id="cd01465">
    <property type="entry name" value="vWA_subgroup"/>
    <property type="match status" value="1"/>
</dbReference>
<dbReference type="PROSITE" id="PS50234">
    <property type="entry name" value="VWFA"/>
    <property type="match status" value="1"/>
</dbReference>
<feature type="compositionally biased region" description="Basic and acidic residues" evidence="1">
    <location>
        <begin position="623"/>
        <end position="642"/>
    </location>
</feature>
<dbReference type="HOGENOM" id="CLU_019123_0_0_6"/>
<dbReference type="InterPro" id="IPR036465">
    <property type="entry name" value="vWFA_dom_sf"/>
</dbReference>
<dbReference type="InterPro" id="IPR051266">
    <property type="entry name" value="CLCR"/>
</dbReference>
<protein>
    <submittedName>
        <fullName evidence="3">von Willebrand factor, type A</fullName>
    </submittedName>
</protein>
<evidence type="ECO:0000313" key="3">
    <source>
        <dbReference type="EMBL" id="ABN60562.1"/>
    </source>
</evidence>
<feature type="region of interest" description="Disordered" evidence="1">
    <location>
        <begin position="610"/>
        <end position="642"/>
    </location>
</feature>
<reference evidence="3 4" key="1">
    <citation type="submission" date="2007-02" db="EMBL/GenBank/DDBJ databases">
        <title>Complete sequence of chromosome of Shewanella baltica OS155.</title>
        <authorList>
            <consortium name="US DOE Joint Genome Institute"/>
            <person name="Copeland A."/>
            <person name="Lucas S."/>
            <person name="Lapidus A."/>
            <person name="Barry K."/>
            <person name="Detter J.C."/>
            <person name="Glavina del Rio T."/>
            <person name="Hammon N."/>
            <person name="Israni S."/>
            <person name="Dalin E."/>
            <person name="Tice H."/>
            <person name="Pitluck S."/>
            <person name="Sims D.R."/>
            <person name="Brettin T."/>
            <person name="Bruce D."/>
            <person name="Han C."/>
            <person name="Tapia R."/>
            <person name="Brainard J."/>
            <person name="Schmutz J."/>
            <person name="Larimer F."/>
            <person name="Land M."/>
            <person name="Hauser L."/>
            <person name="Kyrpides N."/>
            <person name="Mikhailova N."/>
            <person name="Brettar I."/>
            <person name="Klappenbach J."/>
            <person name="Konstantinidis K."/>
            <person name="Rodrigues J."/>
            <person name="Tiedje J."/>
            <person name="Richardson P."/>
        </authorList>
    </citation>
    <scope>NUCLEOTIDE SEQUENCE [LARGE SCALE GENOMIC DNA]</scope>
    <source>
        <strain evidence="4">OS155 / ATCC BAA-1091</strain>
    </source>
</reference>
<dbReference type="Pfam" id="PF00092">
    <property type="entry name" value="VWA"/>
    <property type="match status" value="1"/>
</dbReference>
<keyword evidence="4" id="KW-1185">Reference proteome</keyword>
<dbReference type="Proteomes" id="UP000001557">
    <property type="component" value="Chromosome"/>
</dbReference>
<proteinExistence type="predicted"/>
<evidence type="ECO:0000259" key="2">
    <source>
        <dbReference type="PROSITE" id="PS50234"/>
    </source>
</evidence>
<organism evidence="3 4">
    <name type="scientific">Shewanella baltica (strain OS155 / ATCC BAA-1091)</name>
    <dbReference type="NCBI Taxonomy" id="325240"/>
    <lineage>
        <taxon>Bacteria</taxon>
        <taxon>Pseudomonadati</taxon>
        <taxon>Pseudomonadota</taxon>
        <taxon>Gammaproteobacteria</taxon>
        <taxon>Alteromonadales</taxon>
        <taxon>Shewanellaceae</taxon>
        <taxon>Shewanella</taxon>
    </lineage>
</organism>
<name>A3D1E9_SHEB5</name>
<evidence type="ECO:0000313" key="4">
    <source>
        <dbReference type="Proteomes" id="UP000001557"/>
    </source>
</evidence>
<dbReference type="PANTHER" id="PTHR10579">
    <property type="entry name" value="CALCIUM-ACTIVATED CHLORIDE CHANNEL REGULATOR"/>
    <property type="match status" value="1"/>
</dbReference>
<evidence type="ECO:0000256" key="1">
    <source>
        <dbReference type="SAM" id="MobiDB-lite"/>
    </source>
</evidence>